<dbReference type="Proteomes" id="UP001607069">
    <property type="component" value="Unassembled WGS sequence"/>
</dbReference>
<dbReference type="EMBL" id="JBIHMK010000051">
    <property type="protein sequence ID" value="MFH0249514.1"/>
    <property type="molecule type" value="Genomic_DNA"/>
</dbReference>
<sequence length="76" mass="7662">MSDTDRTATALGIAALQGDPAALDALLASHPPADALQAARAALWSLGVAIRATHDPAWIAEAVGGLQQLAIKHAGQ</sequence>
<name>A0ABW7HV97_9ACTN</name>
<protein>
    <submittedName>
        <fullName evidence="1">Uncharacterized protein</fullName>
    </submittedName>
</protein>
<proteinExistence type="predicted"/>
<comment type="caution">
    <text evidence="1">The sequence shown here is derived from an EMBL/GenBank/DDBJ whole genome shotgun (WGS) entry which is preliminary data.</text>
</comment>
<gene>
    <name evidence="1" type="ORF">ACG5V6_14975</name>
</gene>
<keyword evidence="2" id="KW-1185">Reference proteome</keyword>
<accession>A0ABW7HV97</accession>
<evidence type="ECO:0000313" key="1">
    <source>
        <dbReference type="EMBL" id="MFH0249514.1"/>
    </source>
</evidence>
<organism evidence="1 2">
    <name type="scientific">Streptomyces chitinivorans</name>
    <dbReference type="NCBI Taxonomy" id="1257027"/>
    <lineage>
        <taxon>Bacteria</taxon>
        <taxon>Bacillati</taxon>
        <taxon>Actinomycetota</taxon>
        <taxon>Actinomycetes</taxon>
        <taxon>Kitasatosporales</taxon>
        <taxon>Streptomycetaceae</taxon>
        <taxon>Streptomyces</taxon>
    </lineage>
</organism>
<reference evidence="1 2" key="1">
    <citation type="submission" date="2024-10" db="EMBL/GenBank/DDBJ databases">
        <authorList>
            <person name="Cho J.-C."/>
        </authorList>
    </citation>
    <scope>NUCLEOTIDE SEQUENCE [LARGE SCALE GENOMIC DNA]</scope>
    <source>
        <strain evidence="1 2">KCTC29696</strain>
    </source>
</reference>
<evidence type="ECO:0000313" key="2">
    <source>
        <dbReference type="Proteomes" id="UP001607069"/>
    </source>
</evidence>
<dbReference type="RefSeq" id="WP_279948198.1">
    <property type="nucleotide sequence ID" value="NZ_BAABEN010000002.1"/>
</dbReference>